<dbReference type="SUPFAM" id="SSF53474">
    <property type="entry name" value="alpha/beta-Hydrolases"/>
    <property type="match status" value="1"/>
</dbReference>
<dbReference type="Gene3D" id="3.40.50.1820">
    <property type="entry name" value="alpha/beta hydrolase"/>
    <property type="match status" value="1"/>
</dbReference>
<sequence length="80" mass="9337">MICCSYERAPAIEVPVLVCHGSSDRTIPIAHGIAMKERFKHAVRPLYVADASHLSIFSTRHPVVFWRIRYFLRYELYCLK</sequence>
<dbReference type="InterPro" id="IPR029058">
    <property type="entry name" value="AB_hydrolase_fold"/>
</dbReference>
<protein>
    <submittedName>
        <fullName evidence="3">Peptidase_S9 domain-containing protein</fullName>
    </submittedName>
</protein>
<dbReference type="WBParaSite" id="ASIM_0000675101-mRNA-1">
    <property type="protein sequence ID" value="ASIM_0000675101-mRNA-1"/>
    <property type="gene ID" value="ASIM_0000675101"/>
</dbReference>
<accession>A0A0M3JGJ6</accession>
<dbReference type="EMBL" id="UYRR01014337">
    <property type="protein sequence ID" value="VDK27210.1"/>
    <property type="molecule type" value="Genomic_DNA"/>
</dbReference>
<dbReference type="AlphaFoldDB" id="A0A0M3JGJ6"/>
<reference evidence="3" key="1">
    <citation type="submission" date="2017-02" db="UniProtKB">
        <authorList>
            <consortium name="WormBaseParasite"/>
        </authorList>
    </citation>
    <scope>IDENTIFICATION</scope>
</reference>
<dbReference type="Proteomes" id="UP000267096">
    <property type="component" value="Unassembled WGS sequence"/>
</dbReference>
<proteinExistence type="predicted"/>
<evidence type="ECO:0000313" key="2">
    <source>
        <dbReference type="Proteomes" id="UP000267096"/>
    </source>
</evidence>
<name>A0A0M3JGJ6_ANISI</name>
<evidence type="ECO:0000313" key="1">
    <source>
        <dbReference type="EMBL" id="VDK27210.1"/>
    </source>
</evidence>
<keyword evidence="2" id="KW-1185">Reference proteome</keyword>
<reference evidence="1 2" key="2">
    <citation type="submission" date="2018-11" db="EMBL/GenBank/DDBJ databases">
        <authorList>
            <consortium name="Pathogen Informatics"/>
        </authorList>
    </citation>
    <scope>NUCLEOTIDE SEQUENCE [LARGE SCALE GENOMIC DNA]</scope>
</reference>
<dbReference type="OrthoDB" id="446723at2759"/>
<gene>
    <name evidence="1" type="ORF">ASIM_LOCUS6533</name>
</gene>
<organism evidence="3">
    <name type="scientific">Anisakis simplex</name>
    <name type="common">Herring worm</name>
    <dbReference type="NCBI Taxonomy" id="6269"/>
    <lineage>
        <taxon>Eukaryota</taxon>
        <taxon>Metazoa</taxon>
        <taxon>Ecdysozoa</taxon>
        <taxon>Nematoda</taxon>
        <taxon>Chromadorea</taxon>
        <taxon>Rhabditida</taxon>
        <taxon>Spirurina</taxon>
        <taxon>Ascaridomorpha</taxon>
        <taxon>Ascaridoidea</taxon>
        <taxon>Anisakidae</taxon>
        <taxon>Anisakis</taxon>
        <taxon>Anisakis simplex complex</taxon>
    </lineage>
</organism>
<evidence type="ECO:0000313" key="3">
    <source>
        <dbReference type="WBParaSite" id="ASIM_0000675101-mRNA-1"/>
    </source>
</evidence>